<dbReference type="PANTHER" id="PTHR21398:SF6">
    <property type="entry name" value="AGAP007094-PA"/>
    <property type="match status" value="1"/>
</dbReference>
<dbReference type="RefSeq" id="XP_013794339.1">
    <property type="nucleotide sequence ID" value="XM_013938885.1"/>
</dbReference>
<dbReference type="PANTHER" id="PTHR21398">
    <property type="entry name" value="AGAP007094-PA"/>
    <property type="match status" value="1"/>
</dbReference>
<dbReference type="Pfam" id="PF07841">
    <property type="entry name" value="DM4_12"/>
    <property type="match status" value="1"/>
</dbReference>
<proteinExistence type="predicted"/>
<evidence type="ECO:0000313" key="2">
    <source>
        <dbReference type="Proteomes" id="UP000694941"/>
    </source>
</evidence>
<dbReference type="Proteomes" id="UP000694941">
    <property type="component" value="Unplaced"/>
</dbReference>
<gene>
    <name evidence="3" type="primary">LOC106478346</name>
</gene>
<organism evidence="2 3">
    <name type="scientific">Limulus polyphemus</name>
    <name type="common">Atlantic horseshoe crab</name>
    <dbReference type="NCBI Taxonomy" id="6850"/>
    <lineage>
        <taxon>Eukaryota</taxon>
        <taxon>Metazoa</taxon>
        <taxon>Ecdysozoa</taxon>
        <taxon>Arthropoda</taxon>
        <taxon>Chelicerata</taxon>
        <taxon>Merostomata</taxon>
        <taxon>Xiphosura</taxon>
        <taxon>Limulidae</taxon>
        <taxon>Limulus</taxon>
    </lineage>
</organism>
<evidence type="ECO:0000313" key="3">
    <source>
        <dbReference type="RefSeq" id="XP_013794339.1"/>
    </source>
</evidence>
<feature type="signal peptide" evidence="1">
    <location>
        <begin position="1"/>
        <end position="18"/>
    </location>
</feature>
<accession>A0ABM1C543</accession>
<evidence type="ECO:0000256" key="1">
    <source>
        <dbReference type="SAM" id="SignalP"/>
    </source>
</evidence>
<dbReference type="SMART" id="SM00718">
    <property type="entry name" value="DM4_12"/>
    <property type="match status" value="1"/>
</dbReference>
<keyword evidence="2" id="KW-1185">Reference proteome</keyword>
<feature type="chain" id="PRO_5045905394" evidence="1">
    <location>
        <begin position="19"/>
        <end position="250"/>
    </location>
</feature>
<sequence>MKVFIVLATLLASLTVLAEDQSPGQTNIPYNDDEVEIIEVNEEDHDVEKERHINEIGDFIPISSRESRLLPTFLDSYGRQIPPSAPFLQTSVIGSVAFLGLMGLGTMALLYPILSSLEAEDLEKFNEIDLRDAGGFFSKSLTGISERVMTYVEQTLEELPSIPRLDAQECMKRSVCEAHNQPKKYGVIGILLQLFFPPYLETEEPLKVVSKYQLAARYGRQDRANCGKQYDGCMISFLDLIQAIVNAFIK</sequence>
<keyword evidence="1" id="KW-0732">Signal</keyword>
<name>A0ABM1C543_LIMPO</name>
<dbReference type="InterPro" id="IPR006631">
    <property type="entry name" value="DM4_12"/>
</dbReference>
<dbReference type="GeneID" id="106478346"/>
<reference evidence="3" key="1">
    <citation type="submission" date="2025-08" db="UniProtKB">
        <authorList>
            <consortium name="RefSeq"/>
        </authorList>
    </citation>
    <scope>IDENTIFICATION</scope>
    <source>
        <tissue evidence="3">Muscle</tissue>
    </source>
</reference>
<protein>
    <submittedName>
        <fullName evidence="3">Uncharacterized protein LOC106478346</fullName>
    </submittedName>
</protein>